<sequence length="410" mass="46576">MGEDILVALEKPNPNIKIQTDLFLYRAFKLLNAQTMPKKTLKSIAPLLIKHTADSDAEVRDASYAALGSAMRAIGEKPCLPLLTDILEDKLKMGKIKEFYQKACEEAGPEVITQMVQSIHKADAAPPPSKKVEPPVKKASPTTRDSSTERRPAGTEEEEPTGDDESLKPPAGAPPVKKVADKKKEIPKKTLKWNFTLPTEEHMTQLQEQLGRHAKASLMAMLYHKDFKQHLKAIELLSKSLKPPAGAPPVKKVADKKKEIPKKVEEEEEPIKKPPDELLATNDEKQLRIKEERTLKTLKWNFTLPTEEHMTQLQEQLGRHAKASLMAMLYHKDFKQHLKAIELLSKSAETNPESLVKNSDLLLKWCTLRFYETNPSVLIKVRKCHVWLLRHSKRRTCFRSWSSRSKCFPL</sequence>
<dbReference type="GO" id="GO:0061863">
    <property type="term" value="F:microtubule plus end polymerase"/>
    <property type="evidence" value="ECO:0007669"/>
    <property type="project" value="InterPro"/>
</dbReference>
<dbReference type="GO" id="GO:0046785">
    <property type="term" value="P:microtubule polymerization"/>
    <property type="evidence" value="ECO:0007669"/>
    <property type="project" value="InterPro"/>
</dbReference>
<dbReference type="PANTHER" id="PTHR12609">
    <property type="entry name" value="MICROTUBULE ASSOCIATED PROTEIN XMAP215"/>
    <property type="match status" value="1"/>
</dbReference>
<protein>
    <submittedName>
        <fullName evidence="4">HEAT repeat protein</fullName>
    </submittedName>
</protein>
<organism evidence="4 5">
    <name type="scientific">Teladorsagia circumcincta</name>
    <name type="common">Brown stomach worm</name>
    <name type="synonym">Ostertagia circumcincta</name>
    <dbReference type="NCBI Taxonomy" id="45464"/>
    <lineage>
        <taxon>Eukaryota</taxon>
        <taxon>Metazoa</taxon>
        <taxon>Ecdysozoa</taxon>
        <taxon>Nematoda</taxon>
        <taxon>Chromadorea</taxon>
        <taxon>Rhabditida</taxon>
        <taxon>Rhabditina</taxon>
        <taxon>Rhabditomorpha</taxon>
        <taxon>Strongyloidea</taxon>
        <taxon>Trichostrongylidae</taxon>
        <taxon>Teladorsagia</taxon>
    </lineage>
</organism>
<dbReference type="AlphaFoldDB" id="A0A2G9V298"/>
<name>A0A2G9V298_TELCI</name>
<feature type="repeat" description="HEAT" evidence="2">
    <location>
        <begin position="44"/>
        <end position="77"/>
    </location>
</feature>
<keyword evidence="5" id="KW-1185">Reference proteome</keyword>
<feature type="region of interest" description="Disordered" evidence="3">
    <location>
        <begin position="119"/>
        <end position="184"/>
    </location>
</feature>
<dbReference type="GO" id="GO:0051010">
    <property type="term" value="F:microtubule plus-end binding"/>
    <property type="evidence" value="ECO:0007669"/>
    <property type="project" value="InterPro"/>
</dbReference>
<dbReference type="GO" id="GO:0007051">
    <property type="term" value="P:spindle organization"/>
    <property type="evidence" value="ECO:0007669"/>
    <property type="project" value="InterPro"/>
</dbReference>
<dbReference type="Proteomes" id="UP000230423">
    <property type="component" value="Unassembled WGS sequence"/>
</dbReference>
<evidence type="ECO:0000256" key="3">
    <source>
        <dbReference type="SAM" id="MobiDB-lite"/>
    </source>
</evidence>
<evidence type="ECO:0000256" key="2">
    <source>
        <dbReference type="PROSITE-ProRule" id="PRU00103"/>
    </source>
</evidence>
<evidence type="ECO:0000313" key="4">
    <source>
        <dbReference type="EMBL" id="PIO76082.1"/>
    </source>
</evidence>
<gene>
    <name evidence="4" type="ORF">TELCIR_01852</name>
</gene>
<dbReference type="InterPro" id="IPR016024">
    <property type="entry name" value="ARM-type_fold"/>
</dbReference>
<dbReference type="GO" id="GO:0030951">
    <property type="term" value="P:establishment or maintenance of microtubule cytoskeleton polarity"/>
    <property type="evidence" value="ECO:0007669"/>
    <property type="project" value="InterPro"/>
</dbReference>
<feature type="compositionally biased region" description="Low complexity" evidence="3">
    <location>
        <begin position="168"/>
        <end position="177"/>
    </location>
</feature>
<feature type="compositionally biased region" description="Basic and acidic residues" evidence="3">
    <location>
        <begin position="252"/>
        <end position="271"/>
    </location>
</feature>
<dbReference type="Gene3D" id="1.25.10.10">
    <property type="entry name" value="Leucine-rich Repeat Variant"/>
    <property type="match status" value="3"/>
</dbReference>
<dbReference type="OrthoDB" id="205662at2759"/>
<dbReference type="InterPro" id="IPR021133">
    <property type="entry name" value="HEAT_type_2"/>
</dbReference>
<evidence type="ECO:0000313" key="5">
    <source>
        <dbReference type="Proteomes" id="UP000230423"/>
    </source>
</evidence>
<feature type="compositionally biased region" description="Acidic residues" evidence="3">
    <location>
        <begin position="155"/>
        <end position="164"/>
    </location>
</feature>
<dbReference type="PROSITE" id="PS50077">
    <property type="entry name" value="HEAT_REPEAT"/>
    <property type="match status" value="1"/>
</dbReference>
<dbReference type="SUPFAM" id="SSF48371">
    <property type="entry name" value="ARM repeat"/>
    <property type="match status" value="1"/>
</dbReference>
<dbReference type="InterPro" id="IPR011989">
    <property type="entry name" value="ARM-like"/>
</dbReference>
<feature type="region of interest" description="Disordered" evidence="3">
    <location>
        <begin position="243"/>
        <end position="271"/>
    </location>
</feature>
<reference evidence="4 5" key="1">
    <citation type="submission" date="2015-09" db="EMBL/GenBank/DDBJ databases">
        <title>Draft genome of the parasitic nematode Teladorsagia circumcincta isolate WARC Sus (inbred).</title>
        <authorList>
            <person name="Mitreva M."/>
        </authorList>
    </citation>
    <scope>NUCLEOTIDE SEQUENCE [LARGE SCALE GENOMIC DNA]</scope>
    <source>
        <strain evidence="4 5">S</strain>
    </source>
</reference>
<accession>A0A2G9V298</accession>
<comment type="similarity">
    <text evidence="1">Belongs to the TOG/XMAP215 family.</text>
</comment>
<dbReference type="EMBL" id="KZ345081">
    <property type="protein sequence ID" value="PIO76082.1"/>
    <property type="molecule type" value="Genomic_DNA"/>
</dbReference>
<dbReference type="InterPro" id="IPR045110">
    <property type="entry name" value="XMAP215"/>
</dbReference>
<evidence type="ECO:0000256" key="1">
    <source>
        <dbReference type="ARBA" id="ARBA00025722"/>
    </source>
</evidence>
<proteinExistence type="inferred from homology"/>